<accession>A0A1D7XFU8</accession>
<keyword evidence="2" id="KW-1185">Reference proteome</keyword>
<dbReference type="EMBL" id="KX552041">
    <property type="protein sequence ID" value="AOQ27157.1"/>
    <property type="molecule type" value="Genomic_DNA"/>
</dbReference>
<name>A0A1D7XFU8_9CAUD</name>
<dbReference type="Proteomes" id="UP000225358">
    <property type="component" value="Segment"/>
</dbReference>
<gene>
    <name evidence="1" type="ORF">ESCO13_00033</name>
</gene>
<organism evidence="1 2">
    <name type="scientific">Escherichia phage ESCO13</name>
    <dbReference type="NCBI Taxonomy" id="1881104"/>
    <lineage>
        <taxon>Viruses</taxon>
        <taxon>Duplodnaviria</taxon>
        <taxon>Heunggongvirae</taxon>
        <taxon>Uroviricota</taxon>
        <taxon>Caudoviricetes</taxon>
        <taxon>Stephanstirmvirinae</taxon>
        <taxon>Phapecoctavirus</taxon>
        <taxon>Phapecoctavirus ESCO13</taxon>
    </lineage>
</organism>
<protein>
    <submittedName>
        <fullName evidence="1">Uncharacterized protein</fullName>
    </submittedName>
</protein>
<evidence type="ECO:0000313" key="1">
    <source>
        <dbReference type="EMBL" id="AOQ27157.1"/>
    </source>
</evidence>
<evidence type="ECO:0000313" key="2">
    <source>
        <dbReference type="Proteomes" id="UP000225358"/>
    </source>
</evidence>
<reference evidence="1" key="1">
    <citation type="submission" date="2017-02" db="EMBL/GenBank/DDBJ databases">
        <title>Complete genome sequence of two Escherichia coli phages, vB_EcoM_ ESCO5 and vB_EcoM_ESCO13, which are related to phAPEC8.</title>
        <authorList>
            <person name="Trotereau A."/>
            <person name="Gonnet M."/>
            <person name="Viardot A."/>
            <person name="Lalmanach A.-C."/>
            <person name="Guabiraba R."/>
            <person name="Chanteloup N."/>
            <person name="Schouler C."/>
        </authorList>
    </citation>
    <scope>NUCLEOTIDE SEQUENCE [LARGE SCALE GENOMIC DNA]</scope>
</reference>
<sequence length="66" mass="7854">MPIVFSFLVIVIVVLFAAWLWDFDPGAAQQRATDWKEQCIVLKHERNAEKFLDLECDRLVRYKQDK</sequence>
<proteinExistence type="predicted"/>